<dbReference type="RefSeq" id="WP_209652328.1">
    <property type="nucleotide sequence ID" value="NZ_JAGJCB010000002.1"/>
</dbReference>
<keyword evidence="1" id="KW-0472">Membrane</keyword>
<keyword evidence="1" id="KW-1133">Transmembrane helix</keyword>
<comment type="caution">
    <text evidence="2">The sequence shown here is derived from an EMBL/GenBank/DDBJ whole genome shotgun (WGS) entry which is preliminary data.</text>
</comment>
<protein>
    <recommendedName>
        <fullName evidence="4">Outer membrane lipoprotein-sorting protein</fullName>
    </recommendedName>
</protein>
<sequence length="266" mass="30476">MNSKIEISYYPFLIKFNELKGTASFAVPFIKPATMGKLMLLLAVSVMAYAFTSFYKKSIKDSMTYTKDTKFRFEMATAKDYENASMNQTVGFVMEKDDAKKVDGTIYLNIDEAWKPIKNLKGLSTKKANFNYLGKNNAINKYLIAAHIPNKIIKWYLIDKKTGNATMLGSEPVFSTNQSIFATLKHIPDFENRKNSIHIWKVNKTTNASTVNKHITSKNTNWIPLEMQWETETSIIIKTILRKNDAHLNSNLTNNHFSFIRMVITP</sequence>
<accession>A0ABS4BRJ9</accession>
<evidence type="ECO:0000256" key="1">
    <source>
        <dbReference type="SAM" id="Phobius"/>
    </source>
</evidence>
<keyword evidence="3" id="KW-1185">Reference proteome</keyword>
<organism evidence="2 3">
    <name type="scientific">Mariniflexile gromovii</name>
    <dbReference type="NCBI Taxonomy" id="362523"/>
    <lineage>
        <taxon>Bacteria</taxon>
        <taxon>Pseudomonadati</taxon>
        <taxon>Bacteroidota</taxon>
        <taxon>Flavobacteriia</taxon>
        <taxon>Flavobacteriales</taxon>
        <taxon>Flavobacteriaceae</taxon>
        <taxon>Mariniflexile</taxon>
    </lineage>
</organism>
<name>A0ABS4BRJ9_9FLAO</name>
<keyword evidence="1" id="KW-0812">Transmembrane</keyword>
<dbReference type="Proteomes" id="UP000670776">
    <property type="component" value="Unassembled WGS sequence"/>
</dbReference>
<feature type="transmembrane region" description="Helical" evidence="1">
    <location>
        <begin position="38"/>
        <end position="55"/>
    </location>
</feature>
<evidence type="ECO:0000313" key="3">
    <source>
        <dbReference type="Proteomes" id="UP000670776"/>
    </source>
</evidence>
<proteinExistence type="predicted"/>
<reference evidence="2 3" key="1">
    <citation type="submission" date="2021-04" db="EMBL/GenBank/DDBJ databases">
        <title>Mariniflexile gromovii gen. nov., sp. nov., a gliding bacterium isolated from the sea urchin Strongylocentrotus intermedius.</title>
        <authorList>
            <person name="Ko S."/>
            <person name="Le V."/>
            <person name="Ahn C.-Y."/>
            <person name="Oh H.-M."/>
        </authorList>
    </citation>
    <scope>NUCLEOTIDE SEQUENCE [LARGE SCALE GENOMIC DNA]</scope>
    <source>
        <strain evidence="2 3">KCTC 12570</strain>
    </source>
</reference>
<gene>
    <name evidence="2" type="ORF">J8H85_02395</name>
</gene>
<dbReference type="EMBL" id="JAGJCB010000002">
    <property type="protein sequence ID" value="MBP0902666.1"/>
    <property type="molecule type" value="Genomic_DNA"/>
</dbReference>
<evidence type="ECO:0008006" key="4">
    <source>
        <dbReference type="Google" id="ProtNLM"/>
    </source>
</evidence>
<evidence type="ECO:0000313" key="2">
    <source>
        <dbReference type="EMBL" id="MBP0902666.1"/>
    </source>
</evidence>